<proteinExistence type="inferred from homology"/>
<dbReference type="HAMAP" id="MF_00298">
    <property type="entry name" value="Nudix_RppH"/>
    <property type="match status" value="1"/>
</dbReference>
<keyword evidence="7" id="KW-1185">Reference proteome</keyword>
<evidence type="ECO:0000259" key="5">
    <source>
        <dbReference type="PROSITE" id="PS51462"/>
    </source>
</evidence>
<evidence type="ECO:0000256" key="4">
    <source>
        <dbReference type="HAMAP-Rule" id="MF_00298"/>
    </source>
</evidence>
<comment type="cofactor">
    <cofactor evidence="1">
        <name>Mn(2+)</name>
        <dbReference type="ChEBI" id="CHEBI:29035"/>
    </cofactor>
</comment>
<feature type="domain" description="Nudix hydrolase" evidence="5">
    <location>
        <begin position="6"/>
        <end position="149"/>
    </location>
</feature>
<feature type="short sequence motif" description="Nudix box" evidence="4">
    <location>
        <begin position="38"/>
        <end position="59"/>
    </location>
</feature>
<comment type="cofactor">
    <cofactor evidence="2">
        <name>Mg(2+)</name>
        <dbReference type="ChEBI" id="CHEBI:18420"/>
    </cofactor>
</comment>
<dbReference type="CDD" id="cd03671">
    <property type="entry name" value="NUDIX_Ap4A_hydrolase_plant_like"/>
    <property type="match status" value="1"/>
</dbReference>
<evidence type="ECO:0000313" key="7">
    <source>
        <dbReference type="Proteomes" id="UP000276634"/>
    </source>
</evidence>
<evidence type="ECO:0000256" key="2">
    <source>
        <dbReference type="ARBA" id="ARBA00001946"/>
    </source>
</evidence>
<gene>
    <name evidence="4" type="primary">rppH</name>
    <name evidence="4" type="synonym">nudH</name>
    <name evidence="6" type="ORF">EDC57_0918</name>
</gene>
<dbReference type="PROSITE" id="PS51462">
    <property type="entry name" value="NUDIX"/>
    <property type="match status" value="1"/>
</dbReference>
<dbReference type="Pfam" id="PF00293">
    <property type="entry name" value="NUDIX"/>
    <property type="match status" value="1"/>
</dbReference>
<reference evidence="6 7" key="1">
    <citation type="submission" date="2018-11" db="EMBL/GenBank/DDBJ databases">
        <title>Genomic Encyclopedia of Type Strains, Phase IV (KMG-IV): sequencing the most valuable type-strain genomes for metagenomic binning, comparative biology and taxonomic classification.</title>
        <authorList>
            <person name="Goeker M."/>
        </authorList>
    </citation>
    <scope>NUCLEOTIDE SEQUENCE [LARGE SCALE GENOMIC DNA]</scope>
    <source>
        <strain evidence="6 7">DSM 100275</strain>
    </source>
</reference>
<sequence length="179" mass="21443">MIDEQGFRLNVGMILVNAERRLLWARRIGRDAWQFPQGGIAPGETPEEAMYRELGEELGLGPAHVEILACSRDWLRYRLPVRFRRRNSHPPCVGQKQRWFLLRFRGHDEDVRLNLSPKPEFDRWRWVGYWEPVREVIFFKREVYRLALREFAPLLFPEGAVPAEPRRRRGAGARRRRRR</sequence>
<evidence type="ECO:0000256" key="1">
    <source>
        <dbReference type="ARBA" id="ARBA00001936"/>
    </source>
</evidence>
<comment type="similarity">
    <text evidence="4">Belongs to the Nudix hydrolase family. RppH subfamily.</text>
</comment>
<dbReference type="InterPro" id="IPR000086">
    <property type="entry name" value="NUDIX_hydrolase_dom"/>
</dbReference>
<dbReference type="InterPro" id="IPR022927">
    <property type="entry name" value="RppH"/>
</dbReference>
<dbReference type="EC" id="3.6.1.-" evidence="4"/>
<dbReference type="InterPro" id="IPR020084">
    <property type="entry name" value="NUDIX_hydrolase_CS"/>
</dbReference>
<comment type="cofactor">
    <cofactor evidence="4">
        <name>a divalent metal cation</name>
        <dbReference type="ChEBI" id="CHEBI:60240"/>
    </cofactor>
</comment>
<evidence type="ECO:0000256" key="3">
    <source>
        <dbReference type="ARBA" id="ARBA00022801"/>
    </source>
</evidence>
<dbReference type="NCBIfam" id="NF001938">
    <property type="entry name" value="PRK00714.1-5"/>
    <property type="match status" value="1"/>
</dbReference>
<dbReference type="Proteomes" id="UP000276634">
    <property type="component" value="Unassembled WGS sequence"/>
</dbReference>
<comment type="function">
    <text evidence="4">Accelerates the degradation of transcripts by removing pyrophosphate from the 5'-end of triphosphorylated RNA, leading to a more labile monophosphorylated state that can stimulate subsequent ribonuclease cleavage.</text>
</comment>
<dbReference type="InterPro" id="IPR015797">
    <property type="entry name" value="NUDIX_hydrolase-like_dom_sf"/>
</dbReference>
<organism evidence="6 7">
    <name type="scientific">Inmirania thermothiophila</name>
    <dbReference type="NCBI Taxonomy" id="1750597"/>
    <lineage>
        <taxon>Bacteria</taxon>
        <taxon>Pseudomonadati</taxon>
        <taxon>Pseudomonadota</taxon>
        <taxon>Gammaproteobacteria</taxon>
        <taxon>Chromatiales</taxon>
        <taxon>Ectothiorhodospiraceae</taxon>
        <taxon>Inmirania</taxon>
    </lineage>
</organism>
<dbReference type="EMBL" id="RJVI01000001">
    <property type="protein sequence ID" value="ROR35001.1"/>
    <property type="molecule type" value="Genomic_DNA"/>
</dbReference>
<dbReference type="PROSITE" id="PS00893">
    <property type="entry name" value="NUDIX_BOX"/>
    <property type="match status" value="1"/>
</dbReference>
<dbReference type="GO" id="GO:0034353">
    <property type="term" value="F:mRNA 5'-diphosphatase activity"/>
    <property type="evidence" value="ECO:0007669"/>
    <property type="project" value="UniProtKB-ARBA"/>
</dbReference>
<comment type="caution">
    <text evidence="6">The sequence shown here is derived from an EMBL/GenBank/DDBJ whole genome shotgun (WGS) entry which is preliminary data.</text>
</comment>
<evidence type="ECO:0000313" key="6">
    <source>
        <dbReference type="EMBL" id="ROR35001.1"/>
    </source>
</evidence>
<dbReference type="InterPro" id="IPR020476">
    <property type="entry name" value="Nudix_hydrolase"/>
</dbReference>
<dbReference type="Gene3D" id="3.90.79.10">
    <property type="entry name" value="Nucleoside Triphosphate Pyrophosphohydrolase"/>
    <property type="match status" value="1"/>
</dbReference>
<dbReference type="PANTHER" id="PTHR43736:SF1">
    <property type="entry name" value="DIHYDRONEOPTERIN TRIPHOSPHATE DIPHOSPHATASE"/>
    <property type="match status" value="1"/>
</dbReference>
<dbReference type="PANTHER" id="PTHR43736">
    <property type="entry name" value="ADP-RIBOSE PYROPHOSPHATASE"/>
    <property type="match status" value="1"/>
</dbReference>
<dbReference type="AlphaFoldDB" id="A0A3N1Y8Y4"/>
<dbReference type="NCBIfam" id="NF001937">
    <property type="entry name" value="PRK00714.1-4"/>
    <property type="match status" value="1"/>
</dbReference>
<keyword evidence="3 4" id="KW-0378">Hydrolase</keyword>
<accession>A0A3N1Y8Y4</accession>
<dbReference type="SUPFAM" id="SSF55811">
    <property type="entry name" value="Nudix"/>
    <property type="match status" value="1"/>
</dbReference>
<dbReference type="RefSeq" id="WP_211331874.1">
    <property type="nucleotide sequence ID" value="NZ_RJVI01000001.1"/>
</dbReference>
<dbReference type="PRINTS" id="PR00502">
    <property type="entry name" value="NUDIXFAMILY"/>
</dbReference>
<name>A0A3N1Y8Y4_9GAMM</name>
<dbReference type="FunFam" id="3.90.79.10:FF:000001">
    <property type="entry name" value="RNA pyrophosphohydrolase"/>
    <property type="match status" value="1"/>
</dbReference>
<protein>
    <recommendedName>
        <fullName evidence="4">RNA pyrophosphohydrolase</fullName>
        <ecNumber evidence="4">3.6.1.-</ecNumber>
    </recommendedName>
    <alternativeName>
        <fullName evidence="4">(Di)nucleoside polyphosphate hydrolase</fullName>
    </alternativeName>
</protein>